<evidence type="ECO:0000313" key="3">
    <source>
        <dbReference type="Proteomes" id="UP001189429"/>
    </source>
</evidence>
<feature type="region of interest" description="Disordered" evidence="1">
    <location>
        <begin position="94"/>
        <end position="154"/>
    </location>
</feature>
<feature type="compositionally biased region" description="Low complexity" evidence="1">
    <location>
        <begin position="27"/>
        <end position="43"/>
    </location>
</feature>
<feature type="region of interest" description="Disordered" evidence="1">
    <location>
        <begin position="1"/>
        <end position="54"/>
    </location>
</feature>
<gene>
    <name evidence="2" type="ORF">PCOR1329_LOCUS78486</name>
</gene>
<sequence length="154" mass="15464">MKRPAEEQISKECPEGGACHEEPPGGPAAAAAVPAEGPSGSAADGSEARVPGEACAPCEASAAEAILYAKVCKTYDLDPTKFYADPKAWESYENDVQDGEEAGRAPAEVPSLFAHGPPLFPPGGTPGAGLAEASAHADGDKKDGGAVAADCKTQ</sequence>
<comment type="caution">
    <text evidence="2">The sequence shown here is derived from an EMBL/GenBank/DDBJ whole genome shotgun (WGS) entry which is preliminary data.</text>
</comment>
<organism evidence="2 3">
    <name type="scientific">Prorocentrum cordatum</name>
    <dbReference type="NCBI Taxonomy" id="2364126"/>
    <lineage>
        <taxon>Eukaryota</taxon>
        <taxon>Sar</taxon>
        <taxon>Alveolata</taxon>
        <taxon>Dinophyceae</taxon>
        <taxon>Prorocentrales</taxon>
        <taxon>Prorocentraceae</taxon>
        <taxon>Prorocentrum</taxon>
    </lineage>
</organism>
<protein>
    <submittedName>
        <fullName evidence="2">Uncharacterized protein</fullName>
    </submittedName>
</protein>
<feature type="compositionally biased region" description="Basic and acidic residues" evidence="1">
    <location>
        <begin position="135"/>
        <end position="144"/>
    </location>
</feature>
<reference evidence="2" key="1">
    <citation type="submission" date="2023-10" db="EMBL/GenBank/DDBJ databases">
        <authorList>
            <person name="Chen Y."/>
            <person name="Shah S."/>
            <person name="Dougan E. K."/>
            <person name="Thang M."/>
            <person name="Chan C."/>
        </authorList>
    </citation>
    <scope>NUCLEOTIDE SEQUENCE [LARGE SCALE GENOMIC DNA]</scope>
</reference>
<name>A0ABN9XTI4_9DINO</name>
<proteinExistence type="predicted"/>
<evidence type="ECO:0000313" key="2">
    <source>
        <dbReference type="EMBL" id="CAK0901573.1"/>
    </source>
</evidence>
<accession>A0ABN9XTI4</accession>
<feature type="compositionally biased region" description="Basic and acidic residues" evidence="1">
    <location>
        <begin position="1"/>
        <end position="23"/>
    </location>
</feature>
<dbReference type="EMBL" id="CAUYUJ010020949">
    <property type="protein sequence ID" value="CAK0901573.1"/>
    <property type="molecule type" value="Genomic_DNA"/>
</dbReference>
<keyword evidence="3" id="KW-1185">Reference proteome</keyword>
<evidence type="ECO:0000256" key="1">
    <source>
        <dbReference type="SAM" id="MobiDB-lite"/>
    </source>
</evidence>
<dbReference type="Proteomes" id="UP001189429">
    <property type="component" value="Unassembled WGS sequence"/>
</dbReference>